<keyword evidence="2" id="KW-1185">Reference proteome</keyword>
<name>U6REW5_9BACT</name>
<dbReference type="EMBL" id="AQHY01000022">
    <property type="protein sequence ID" value="EOA55030.1"/>
    <property type="molecule type" value="Genomic_DNA"/>
</dbReference>
<dbReference type="PATRIC" id="fig|1121098.3.peg.1875"/>
<dbReference type="HOGENOM" id="CLU_053283_1_1_10"/>
<dbReference type="PROSITE" id="PS51257">
    <property type="entry name" value="PROKAR_LIPOPROTEIN"/>
    <property type="match status" value="1"/>
</dbReference>
<dbReference type="Proteomes" id="UP000017831">
    <property type="component" value="Unassembled WGS sequence"/>
</dbReference>
<accession>U6REW5</accession>
<dbReference type="RefSeq" id="WP_005939968.1">
    <property type="nucleotide sequence ID" value="NZ_KB890353.1"/>
</dbReference>
<evidence type="ECO:0000313" key="2">
    <source>
        <dbReference type="Proteomes" id="UP000017831"/>
    </source>
</evidence>
<gene>
    <name evidence="1" type="ORF">HMPREF1534_01846</name>
</gene>
<evidence type="ECO:0000313" key="1">
    <source>
        <dbReference type="EMBL" id="EOA55030.1"/>
    </source>
</evidence>
<evidence type="ECO:0008006" key="3">
    <source>
        <dbReference type="Google" id="ProtNLM"/>
    </source>
</evidence>
<reference evidence="1 2" key="1">
    <citation type="submission" date="2013-04" db="EMBL/GenBank/DDBJ databases">
        <title>The Genome Sequence of Bacteroides massiliensis DSM 17679.</title>
        <authorList>
            <consortium name="The Broad Institute Genomics Platform"/>
            <person name="Earl A."/>
            <person name="Ward D."/>
            <person name="Feldgarden M."/>
            <person name="Gevers D."/>
            <person name="Martens E."/>
            <person name="Fenner L."/>
            <person name="Roux V."/>
            <person name="Mallet M.N."/>
            <person name="Raoult D."/>
            <person name="Walker B."/>
            <person name="Young S."/>
            <person name="Zeng Q."/>
            <person name="Gargeya S."/>
            <person name="Fitzgerald M."/>
            <person name="Haas B."/>
            <person name="Abouelleil A."/>
            <person name="Allen A.W."/>
            <person name="Alvarado L."/>
            <person name="Arachchi H.M."/>
            <person name="Berlin A.M."/>
            <person name="Chapman S.B."/>
            <person name="Gainer-Dewar J."/>
            <person name="Goldberg J."/>
            <person name="Griggs A."/>
            <person name="Gujja S."/>
            <person name="Hansen M."/>
            <person name="Howarth C."/>
            <person name="Imamovic A."/>
            <person name="Ireland A."/>
            <person name="Larimer J."/>
            <person name="McCowan C."/>
            <person name="Murphy C."/>
            <person name="Pearson M."/>
            <person name="Poon T.W."/>
            <person name="Priest M."/>
            <person name="Roberts A."/>
            <person name="Saif S."/>
            <person name="Shea T."/>
            <person name="Sisk P."/>
            <person name="Sykes S."/>
            <person name="Wortman J."/>
            <person name="Nusbaum C."/>
            <person name="Birren B."/>
        </authorList>
    </citation>
    <scope>NUCLEOTIDE SEQUENCE [LARGE SCALE GENOMIC DNA]</scope>
    <source>
        <strain evidence="2">B84634 / Timone 84634 / DSM 17679 / JCM 13223</strain>
    </source>
</reference>
<dbReference type="InterPro" id="IPR011042">
    <property type="entry name" value="6-blade_b-propeller_TolB-like"/>
</dbReference>
<dbReference type="Pfam" id="PF17170">
    <property type="entry name" value="DUF5128"/>
    <property type="match status" value="1"/>
</dbReference>
<dbReference type="OrthoDB" id="1043764at2"/>
<proteinExistence type="predicted"/>
<sequence length="399" mass="44912">MKLFKYFCLLSFMASCSSEQTPQELLSVDLRSGMDHPSMLALQDEIESVEYIPLETTADPASLLDGVSEYAVTSNYIYVSPVKEQRIVQFDRKGQFVKTLIPFGQGPGEFSDFLMGMQADEKNNRLYLFCSNKIMVYTLDGEFIQSLNHDYTIVYQRMVGQDCFASVAFPYVPFESGSYGLGVFSDKADTIAMKNDFSSPLVSHEKAGFTIALATAYSDMEESVLFKTGSNDTVFRVTADDILPACVLRTGNSDKEVIRSLDATDFSSLKRKFGEDYDIFVSDMFETPSNYYFRCRYNAGHYVASVHKKTGQVLAEKCAQPGDIRALGDANLLYGMLGTKSYQDFPVWGRTQGDCLVQLLTAYELHLYKEKCNITVPPELKEVNDDSNPVFIVYKLRRV</sequence>
<protein>
    <recommendedName>
        <fullName evidence="3">6-bladed beta-propeller</fullName>
    </recommendedName>
</protein>
<dbReference type="GeneID" id="60062187"/>
<dbReference type="eggNOG" id="COG3391">
    <property type="taxonomic scope" value="Bacteria"/>
</dbReference>
<comment type="caution">
    <text evidence="1">The sequence shown here is derived from an EMBL/GenBank/DDBJ whole genome shotgun (WGS) entry which is preliminary data.</text>
</comment>
<dbReference type="SUPFAM" id="SSF63829">
    <property type="entry name" value="Calcium-dependent phosphotriesterase"/>
    <property type="match status" value="1"/>
</dbReference>
<dbReference type="Gene3D" id="2.120.10.30">
    <property type="entry name" value="TolB, C-terminal domain"/>
    <property type="match status" value="1"/>
</dbReference>
<organism evidence="1 2">
    <name type="scientific">Phocaeicola massiliensis B84634 = Timone 84634 = DSM 17679 = JCM 13223</name>
    <dbReference type="NCBI Taxonomy" id="1121098"/>
    <lineage>
        <taxon>Bacteria</taxon>
        <taxon>Pseudomonadati</taxon>
        <taxon>Bacteroidota</taxon>
        <taxon>Bacteroidia</taxon>
        <taxon>Bacteroidales</taxon>
        <taxon>Bacteroidaceae</taxon>
        <taxon>Phocaeicola</taxon>
    </lineage>
</organism>
<dbReference type="STRING" id="1121098.HMPREF1534_01846"/>
<dbReference type="AlphaFoldDB" id="U6REW5"/>